<organism evidence="1 2">
    <name type="scientific">Operophtera brumata</name>
    <name type="common">Winter moth</name>
    <name type="synonym">Phalaena brumata</name>
    <dbReference type="NCBI Taxonomy" id="104452"/>
    <lineage>
        <taxon>Eukaryota</taxon>
        <taxon>Metazoa</taxon>
        <taxon>Ecdysozoa</taxon>
        <taxon>Arthropoda</taxon>
        <taxon>Hexapoda</taxon>
        <taxon>Insecta</taxon>
        <taxon>Pterygota</taxon>
        <taxon>Neoptera</taxon>
        <taxon>Endopterygota</taxon>
        <taxon>Lepidoptera</taxon>
        <taxon>Glossata</taxon>
        <taxon>Ditrysia</taxon>
        <taxon>Geometroidea</taxon>
        <taxon>Geometridae</taxon>
        <taxon>Larentiinae</taxon>
        <taxon>Operophtera</taxon>
    </lineage>
</organism>
<keyword evidence="2" id="KW-1185">Reference proteome</keyword>
<reference evidence="1 2" key="1">
    <citation type="journal article" date="2015" name="Genome Biol. Evol.">
        <title>The genome of winter moth (Operophtera brumata) provides a genomic perspective on sexual dimorphism and phenology.</title>
        <authorList>
            <person name="Derks M.F."/>
            <person name="Smit S."/>
            <person name="Salis L."/>
            <person name="Schijlen E."/>
            <person name="Bossers A."/>
            <person name="Mateman C."/>
            <person name="Pijl A.S."/>
            <person name="de Ridder D."/>
            <person name="Groenen M.A."/>
            <person name="Visser M.E."/>
            <person name="Megens H.J."/>
        </authorList>
    </citation>
    <scope>NUCLEOTIDE SEQUENCE [LARGE SCALE GENOMIC DNA]</scope>
    <source>
        <strain evidence="1">WM2013NL</strain>
        <tissue evidence="1">Head and thorax</tissue>
    </source>
</reference>
<dbReference type="PANTHER" id="PTHR12507">
    <property type="entry name" value="REDUCED GROWTH PHENOTYPE 1 RGP1, YEAST -RELATED"/>
    <property type="match status" value="1"/>
</dbReference>
<proteinExistence type="predicted"/>
<dbReference type="EMBL" id="JTDY01003823">
    <property type="protein sequence ID" value="KOB68951.1"/>
    <property type="molecule type" value="Genomic_DNA"/>
</dbReference>
<comment type="caution">
    <text evidence="1">The sequence shown here is derived from an EMBL/GenBank/DDBJ whole genome shotgun (WGS) entry which is preliminary data.</text>
</comment>
<dbReference type="Proteomes" id="UP000037510">
    <property type="component" value="Unassembled WGS sequence"/>
</dbReference>
<gene>
    <name evidence="1" type="ORF">OBRU01_18261</name>
</gene>
<dbReference type="AlphaFoldDB" id="A0A0L7L0W6"/>
<accession>A0A0L7L0W6</accession>
<name>A0A0L7L0W6_OPEBR</name>
<sequence>MIELSAKLKTGTVYLAGEALECCISFCYTTQPEHRNSQSHWGTSVKYSYKITIATQKVGSHIKMARIPFRVLPISPIMNMQDLAALCGNETTEELQPTNPFSEERKVSVSLQPEEIVKSKSPTKNVSKDTSSRSMTVARYHEVTLGLTHSQLILPIPLHITPAFDVDGGKLRRSKTRARCFNAFVSR</sequence>
<protein>
    <submittedName>
        <fullName evidence="1">Retrograde Golgi transport protein RGP1-like protein</fullName>
    </submittedName>
</protein>
<dbReference type="STRING" id="104452.A0A0L7L0W6"/>
<dbReference type="InterPro" id="IPR014848">
    <property type="entry name" value="Rgp1"/>
</dbReference>
<evidence type="ECO:0000313" key="1">
    <source>
        <dbReference type="EMBL" id="KOB68951.1"/>
    </source>
</evidence>
<evidence type="ECO:0000313" key="2">
    <source>
        <dbReference type="Proteomes" id="UP000037510"/>
    </source>
</evidence>